<sequence>MRLVNVWSDLYGSTLGLYAGRAGGHRWLVASPPELAGDLAAHLEALDGKGETTLLVHAGLTPLRAALEAQLDPVLGRPLSGVVVVAGASLAGGPAMTVTEGTVDGADGLTWLEGGQFPAWQDALGAPGEEGENAAASVCAALGVPVRVCSAQDLPDVLRGWWTVTPHAFVPGG</sequence>
<organism evidence="1 2">
    <name type="scientific">Deinococcus aquiradiocola</name>
    <dbReference type="NCBI Taxonomy" id="393059"/>
    <lineage>
        <taxon>Bacteria</taxon>
        <taxon>Thermotogati</taxon>
        <taxon>Deinococcota</taxon>
        <taxon>Deinococci</taxon>
        <taxon>Deinococcales</taxon>
        <taxon>Deinococcaceae</taxon>
        <taxon>Deinococcus</taxon>
    </lineage>
</organism>
<proteinExistence type="predicted"/>
<gene>
    <name evidence="1" type="ORF">GCM10008939_35690</name>
</gene>
<evidence type="ECO:0000313" key="1">
    <source>
        <dbReference type="EMBL" id="GGJ88452.1"/>
    </source>
</evidence>
<dbReference type="Proteomes" id="UP000635726">
    <property type="component" value="Unassembled WGS sequence"/>
</dbReference>
<name>A0A917PRB9_9DEIO</name>
<reference evidence="1" key="1">
    <citation type="journal article" date="2014" name="Int. J. Syst. Evol. Microbiol.">
        <title>Complete genome sequence of Corynebacterium casei LMG S-19264T (=DSM 44701T), isolated from a smear-ripened cheese.</title>
        <authorList>
            <consortium name="US DOE Joint Genome Institute (JGI-PGF)"/>
            <person name="Walter F."/>
            <person name="Albersmeier A."/>
            <person name="Kalinowski J."/>
            <person name="Ruckert C."/>
        </authorList>
    </citation>
    <scope>NUCLEOTIDE SEQUENCE</scope>
    <source>
        <strain evidence="1">JCM 14371</strain>
    </source>
</reference>
<evidence type="ECO:0000313" key="2">
    <source>
        <dbReference type="Proteomes" id="UP000635726"/>
    </source>
</evidence>
<dbReference type="EMBL" id="BMOE01000021">
    <property type="protein sequence ID" value="GGJ88452.1"/>
    <property type="molecule type" value="Genomic_DNA"/>
</dbReference>
<accession>A0A917PRB9</accession>
<comment type="caution">
    <text evidence="1">The sequence shown here is derived from an EMBL/GenBank/DDBJ whole genome shotgun (WGS) entry which is preliminary data.</text>
</comment>
<dbReference type="AlphaFoldDB" id="A0A917PRB9"/>
<dbReference type="RefSeq" id="WP_188964666.1">
    <property type="nucleotide sequence ID" value="NZ_BMOE01000021.1"/>
</dbReference>
<keyword evidence="2" id="KW-1185">Reference proteome</keyword>
<reference evidence="1" key="2">
    <citation type="submission" date="2020-09" db="EMBL/GenBank/DDBJ databases">
        <authorList>
            <person name="Sun Q."/>
            <person name="Ohkuma M."/>
        </authorList>
    </citation>
    <scope>NUCLEOTIDE SEQUENCE</scope>
    <source>
        <strain evidence="1">JCM 14371</strain>
    </source>
</reference>
<protein>
    <submittedName>
        <fullName evidence="1">Uncharacterized protein</fullName>
    </submittedName>
</protein>